<evidence type="ECO:0000313" key="1">
    <source>
        <dbReference type="EMBL" id="TLU64198.1"/>
    </source>
</evidence>
<dbReference type="EMBL" id="VCBC01000012">
    <property type="protein sequence ID" value="TLU64198.1"/>
    <property type="molecule type" value="Genomic_DNA"/>
</dbReference>
<keyword evidence="2" id="KW-1185">Reference proteome</keyword>
<dbReference type="AlphaFoldDB" id="A0A5R9IQN3"/>
<dbReference type="OrthoDB" id="6267764at2"/>
<sequence length="163" mass="18288">MDHENIGQLLGFIVAHSASIGDELKERELMVPFVISVLDNHPTVIDFEAETQEMAVNNAEAKLAELSLSADAWSYAQDGMVTMDDGSEQDVYFYKVWLNGMVEPLLAYQMYQKYPFKLKGNVQILNYVEAGLSPDLQEPLINGLNVGISSHDTANQKWDSWSQ</sequence>
<protein>
    <submittedName>
        <fullName evidence="1">Uncharacterized protein</fullName>
    </submittedName>
</protein>
<organism evidence="1 2">
    <name type="scientific">Thalassotalea litorea</name>
    <dbReference type="NCBI Taxonomy" id="2020715"/>
    <lineage>
        <taxon>Bacteria</taxon>
        <taxon>Pseudomonadati</taxon>
        <taxon>Pseudomonadota</taxon>
        <taxon>Gammaproteobacteria</taxon>
        <taxon>Alteromonadales</taxon>
        <taxon>Colwelliaceae</taxon>
        <taxon>Thalassotalea</taxon>
    </lineage>
</organism>
<dbReference type="Proteomes" id="UP000307790">
    <property type="component" value="Unassembled WGS sequence"/>
</dbReference>
<comment type="caution">
    <text evidence="1">The sequence shown here is derived from an EMBL/GenBank/DDBJ whole genome shotgun (WGS) entry which is preliminary data.</text>
</comment>
<evidence type="ECO:0000313" key="2">
    <source>
        <dbReference type="Proteomes" id="UP000307790"/>
    </source>
</evidence>
<name>A0A5R9IQN3_9GAMM</name>
<dbReference type="RefSeq" id="WP_138320481.1">
    <property type="nucleotide sequence ID" value="NZ_VCBC01000012.1"/>
</dbReference>
<gene>
    <name evidence="1" type="ORF">FE810_12925</name>
</gene>
<accession>A0A5R9IQN3</accession>
<reference evidence="1 2" key="1">
    <citation type="submission" date="2019-05" db="EMBL/GenBank/DDBJ databases">
        <title>Genome sequences of Thalassotalea litorea 1K03283.</title>
        <authorList>
            <person name="Zhang D."/>
        </authorList>
    </citation>
    <scope>NUCLEOTIDE SEQUENCE [LARGE SCALE GENOMIC DNA]</scope>
    <source>
        <strain evidence="1 2">MCCC 1K03283</strain>
    </source>
</reference>
<proteinExistence type="predicted"/>